<organism evidence="1 2">
    <name type="scientific">Methylocystis rosea</name>
    <dbReference type="NCBI Taxonomy" id="173366"/>
    <lineage>
        <taxon>Bacteria</taxon>
        <taxon>Pseudomonadati</taxon>
        <taxon>Pseudomonadota</taxon>
        <taxon>Alphaproteobacteria</taxon>
        <taxon>Hyphomicrobiales</taxon>
        <taxon>Methylocystaceae</taxon>
        <taxon>Methylocystis</taxon>
    </lineage>
</organism>
<gene>
    <name evidence="1" type="ORF">EHO51_19040</name>
</gene>
<evidence type="ECO:0000313" key="2">
    <source>
        <dbReference type="Proteomes" id="UP000273982"/>
    </source>
</evidence>
<accession>A0A3G8MDR8</accession>
<dbReference type="KEGG" id="mros:EHO51_19040"/>
<geneLocation type="plasmid" evidence="2">
    <name>pgw6_1</name>
</geneLocation>
<proteinExistence type="predicted"/>
<reference evidence="1 2" key="1">
    <citation type="submission" date="2018-11" db="EMBL/GenBank/DDBJ databases">
        <title>Genome squencing of methanotrophic bacteria isolated from alkaline groundwater in Korea.</title>
        <authorList>
            <person name="Nguyen L.N."/>
        </authorList>
    </citation>
    <scope>NUCLEOTIDE SEQUENCE [LARGE SCALE GENOMIC DNA]</scope>
    <source>
        <strain evidence="1 2">GW6</strain>
        <plasmid evidence="2">pgw6_1</plasmid>
    </source>
</reference>
<protein>
    <submittedName>
        <fullName evidence="1">Uncharacterized protein</fullName>
    </submittedName>
</protein>
<dbReference type="Proteomes" id="UP000273982">
    <property type="component" value="Plasmid pGW6_1"/>
</dbReference>
<evidence type="ECO:0000313" key="1">
    <source>
        <dbReference type="EMBL" id="AZG78908.1"/>
    </source>
</evidence>
<dbReference type="EMBL" id="CP034087">
    <property type="protein sequence ID" value="AZG78908.1"/>
    <property type="molecule type" value="Genomic_DNA"/>
</dbReference>
<name>A0A3G8MDR8_9HYPH</name>
<sequence length="206" mass="23819">MRATTQLTRASRPSSLNQTGTLLRRHLAQIVAAVDNWAVDYDEPAFKERLARYRRNLRSVRWNVWHYGKSRHARWIIALSRLGAQLLSHRNEIDAAGGDLSKIEAACKRFNELEGYLYSNIRSLTDYGRAWRQGERIATANIESTVNQLVNQRMCKKRQMRWSRLGAQLMLHVRTAHLNGILERHCGLPQPVECTWPNDNAFRQAA</sequence>
<keyword evidence="1" id="KW-0614">Plasmid</keyword>
<dbReference type="AlphaFoldDB" id="A0A3G8MDR8"/>
<dbReference type="RefSeq" id="WP_124740416.1">
    <property type="nucleotide sequence ID" value="NZ_CP034087.1"/>
</dbReference>